<dbReference type="PANTHER" id="PTHR11002">
    <property type="entry name" value="CARBONIC ANHYDRASE"/>
    <property type="match status" value="1"/>
</dbReference>
<dbReference type="Gene3D" id="3.40.1050.10">
    <property type="entry name" value="Carbonic anhydrase"/>
    <property type="match status" value="1"/>
</dbReference>
<protein>
    <submittedName>
        <fullName evidence="4">Carbonic anhydrase</fullName>
    </submittedName>
</protein>
<dbReference type="InterPro" id="IPR006311">
    <property type="entry name" value="TAT_signal"/>
</dbReference>
<dbReference type="SMART" id="SM00947">
    <property type="entry name" value="Pro_CA"/>
    <property type="match status" value="1"/>
</dbReference>
<evidence type="ECO:0000256" key="1">
    <source>
        <dbReference type="ARBA" id="ARBA00006217"/>
    </source>
</evidence>
<evidence type="ECO:0000313" key="3">
    <source>
        <dbReference type="EMBL" id="GGD81451.1"/>
    </source>
</evidence>
<dbReference type="AlphaFoldDB" id="A0A069P217"/>
<keyword evidence="6" id="KW-1185">Reference proteome</keyword>
<evidence type="ECO:0000313" key="4">
    <source>
        <dbReference type="EMBL" id="KDR34628.1"/>
    </source>
</evidence>
<dbReference type="GO" id="GO:0008270">
    <property type="term" value="F:zinc ion binding"/>
    <property type="evidence" value="ECO:0007669"/>
    <property type="project" value="InterPro"/>
</dbReference>
<reference evidence="6" key="3">
    <citation type="journal article" date="2019" name="Int. J. Syst. Evol. Microbiol.">
        <title>The Global Catalogue of Microorganisms (GCM) 10K type strain sequencing project: providing services to taxonomists for standard genome sequencing and annotation.</title>
        <authorList>
            <consortium name="The Broad Institute Genomics Platform"/>
            <consortium name="The Broad Institute Genome Sequencing Center for Infectious Disease"/>
            <person name="Wu L."/>
            <person name="Ma J."/>
        </authorList>
    </citation>
    <scope>NUCLEOTIDE SEQUENCE [LARGE SCALE GENOMIC DNA]</scope>
    <source>
        <strain evidence="6">CGMCC 1.11013</strain>
    </source>
</reference>
<dbReference type="InterPro" id="IPR001765">
    <property type="entry name" value="Carbonic_anhydrase"/>
</dbReference>
<dbReference type="EMBL" id="JFHE01000012">
    <property type="protein sequence ID" value="KDR34628.1"/>
    <property type="molecule type" value="Genomic_DNA"/>
</dbReference>
<evidence type="ECO:0000313" key="5">
    <source>
        <dbReference type="Proteomes" id="UP000027439"/>
    </source>
</evidence>
<accession>A0A069P217</accession>
<reference evidence="3" key="1">
    <citation type="journal article" date="2014" name="Int. J. Syst. Evol. Microbiol.">
        <title>Complete genome of a new Firmicutes species belonging to the dominant human colonic microbiota ('Ruminococcus bicirculans') reveals two chromosomes and a selective capacity to utilize plant glucans.</title>
        <authorList>
            <consortium name="NISC Comparative Sequencing Program"/>
            <person name="Wegmann U."/>
            <person name="Louis P."/>
            <person name="Goesmann A."/>
            <person name="Henrissat B."/>
            <person name="Duncan S.H."/>
            <person name="Flint H.J."/>
        </authorList>
    </citation>
    <scope>NUCLEOTIDE SEQUENCE</scope>
    <source>
        <strain evidence="3">CGMCC 1.11013</strain>
    </source>
</reference>
<reference evidence="4 5" key="2">
    <citation type="submission" date="2014-03" db="EMBL/GenBank/DDBJ databases">
        <title>Draft Genome Sequences of Four Burkholderia Strains.</title>
        <authorList>
            <person name="Liu X.Y."/>
            <person name="Li C.X."/>
            <person name="Xu J.H."/>
        </authorList>
    </citation>
    <scope>NUCLEOTIDE SEQUENCE [LARGE SCALE GENOMIC DNA]</scope>
    <source>
        <strain evidence="4 5">R27</strain>
    </source>
</reference>
<feature type="binding site" evidence="2">
    <location>
        <position position="155"/>
    </location>
    <ligand>
        <name>Zn(2+)</name>
        <dbReference type="ChEBI" id="CHEBI:29105"/>
    </ligand>
</feature>
<dbReference type="Proteomes" id="UP000027439">
    <property type="component" value="Unassembled WGS sequence"/>
</dbReference>
<dbReference type="Pfam" id="PF00484">
    <property type="entry name" value="Pro_CA"/>
    <property type="match status" value="1"/>
</dbReference>
<dbReference type="SUPFAM" id="SSF53056">
    <property type="entry name" value="beta-carbonic anhydrase, cab"/>
    <property type="match status" value="1"/>
</dbReference>
<sequence length="247" mass="26343">MSTHFDPLQHDAVVARRGFFKLASVAAAALATGPLRIEGARADALTKAQRESMTPEQIIGVMKRGNARFRKGARKERNYLREQRASAAGQYPAAVLLSCIDSRAPAEVIMDLGIGDIFNCRIAGNIENDDILGSMEFACKLSGAKVVLVMGHTSCGAIKGAIANAELGHLTGLLDRIKPAVQATEYDGDRSGTNYAFVDAVARKNVEMTVASIRRDSPVLAGLETDGKIKIAGAMYDLRTGGVDFFG</sequence>
<evidence type="ECO:0000256" key="2">
    <source>
        <dbReference type="PIRSR" id="PIRSR601765-1"/>
    </source>
</evidence>
<dbReference type="InterPro" id="IPR036874">
    <property type="entry name" value="Carbonic_anhydrase_sf"/>
</dbReference>
<dbReference type="eggNOG" id="COG0288">
    <property type="taxonomic scope" value="Bacteria"/>
</dbReference>
<comment type="similarity">
    <text evidence="1">Belongs to the beta-class carbonic anhydrase family.</text>
</comment>
<feature type="binding site" evidence="2">
    <location>
        <position position="152"/>
    </location>
    <ligand>
        <name>Zn(2+)</name>
        <dbReference type="ChEBI" id="CHEBI:29105"/>
    </ligand>
</feature>
<dbReference type="OrthoDB" id="9797527at2"/>
<dbReference type="RefSeq" id="WP_035965493.1">
    <property type="nucleotide sequence ID" value="NZ_BMEG01000006.1"/>
</dbReference>
<reference evidence="3" key="4">
    <citation type="submission" date="2024-05" db="EMBL/GenBank/DDBJ databases">
        <authorList>
            <person name="Sun Q."/>
            <person name="Zhou Y."/>
        </authorList>
    </citation>
    <scope>NUCLEOTIDE SEQUENCE</scope>
    <source>
        <strain evidence="3">CGMCC 1.11013</strain>
    </source>
</reference>
<keyword evidence="2" id="KW-0862">Zinc</keyword>
<dbReference type="NCBIfam" id="NF011765">
    <property type="entry name" value="PRK15219.1"/>
    <property type="match status" value="1"/>
</dbReference>
<proteinExistence type="inferred from homology"/>
<dbReference type="PROSITE" id="PS51318">
    <property type="entry name" value="TAT"/>
    <property type="match status" value="1"/>
</dbReference>
<feature type="binding site" evidence="2">
    <location>
        <position position="101"/>
    </location>
    <ligand>
        <name>Zn(2+)</name>
        <dbReference type="ChEBI" id="CHEBI:29105"/>
    </ligand>
</feature>
<evidence type="ECO:0000313" key="6">
    <source>
        <dbReference type="Proteomes" id="UP000597138"/>
    </source>
</evidence>
<feature type="binding site" evidence="2">
    <location>
        <position position="99"/>
    </location>
    <ligand>
        <name>Zn(2+)</name>
        <dbReference type="ChEBI" id="CHEBI:29105"/>
    </ligand>
</feature>
<dbReference type="EMBL" id="BMEG01000006">
    <property type="protein sequence ID" value="GGD81451.1"/>
    <property type="molecule type" value="Genomic_DNA"/>
</dbReference>
<dbReference type="STRING" id="1071679.BG57_05105"/>
<gene>
    <name evidence="4" type="ORF">BG57_05105</name>
    <name evidence="3" type="ORF">GCM10010985_39950</name>
</gene>
<dbReference type="PANTHER" id="PTHR11002:SF79">
    <property type="entry name" value="CARBONIC ANHYDRASE 2"/>
    <property type="match status" value="1"/>
</dbReference>
<organism evidence="4 5">
    <name type="scientific">Caballeronia grimmiae</name>
    <dbReference type="NCBI Taxonomy" id="1071679"/>
    <lineage>
        <taxon>Bacteria</taxon>
        <taxon>Pseudomonadati</taxon>
        <taxon>Pseudomonadota</taxon>
        <taxon>Betaproteobacteria</taxon>
        <taxon>Burkholderiales</taxon>
        <taxon>Burkholderiaceae</taxon>
        <taxon>Caballeronia</taxon>
    </lineage>
</organism>
<comment type="cofactor">
    <cofactor evidence="2">
        <name>Zn(2+)</name>
        <dbReference type="ChEBI" id="CHEBI:29105"/>
    </cofactor>
    <text evidence="2">Binds 1 zinc ion per subunit.</text>
</comment>
<comment type="caution">
    <text evidence="4">The sequence shown here is derived from an EMBL/GenBank/DDBJ whole genome shotgun (WGS) entry which is preliminary data.</text>
</comment>
<name>A0A069P217_9BURK</name>
<dbReference type="Proteomes" id="UP000597138">
    <property type="component" value="Unassembled WGS sequence"/>
</dbReference>
<dbReference type="GO" id="GO:0004089">
    <property type="term" value="F:carbonate dehydratase activity"/>
    <property type="evidence" value="ECO:0007669"/>
    <property type="project" value="InterPro"/>
</dbReference>
<keyword evidence="2" id="KW-0479">Metal-binding</keyword>
<dbReference type="CDD" id="cd03378">
    <property type="entry name" value="beta_CA_cladeC"/>
    <property type="match status" value="1"/>
</dbReference>